<dbReference type="GO" id="GO:0009366">
    <property type="term" value="C:enterobactin synthetase complex"/>
    <property type="evidence" value="ECO:0007669"/>
    <property type="project" value="TreeGrafter"/>
</dbReference>
<dbReference type="SUPFAM" id="SSF56801">
    <property type="entry name" value="Acetyl-CoA synthetase-like"/>
    <property type="match status" value="1"/>
</dbReference>
<dbReference type="AlphaFoldDB" id="A0A812S467"/>
<dbReference type="Gene3D" id="3.30.300.30">
    <property type="match status" value="1"/>
</dbReference>
<evidence type="ECO:0000313" key="3">
    <source>
        <dbReference type="EMBL" id="CAE7463495.1"/>
    </source>
</evidence>
<dbReference type="PANTHER" id="PTHR45527:SF1">
    <property type="entry name" value="FATTY ACID SYNTHASE"/>
    <property type="match status" value="1"/>
</dbReference>
<evidence type="ECO:0000256" key="1">
    <source>
        <dbReference type="SAM" id="SignalP"/>
    </source>
</evidence>
<dbReference type="Gene3D" id="3.40.50.980">
    <property type="match status" value="1"/>
</dbReference>
<dbReference type="InterPro" id="IPR000873">
    <property type="entry name" value="AMP-dep_synth/lig_dom"/>
</dbReference>
<dbReference type="GO" id="GO:0031177">
    <property type="term" value="F:phosphopantetheine binding"/>
    <property type="evidence" value="ECO:0007669"/>
    <property type="project" value="TreeGrafter"/>
</dbReference>
<keyword evidence="1" id="KW-0732">Signal</keyword>
<gene>
    <name evidence="3" type="primary">bacC</name>
    <name evidence="3" type="ORF">SPIL2461_LOCUS11605</name>
</gene>
<reference evidence="3" key="1">
    <citation type="submission" date="2021-02" db="EMBL/GenBank/DDBJ databases">
        <authorList>
            <person name="Dougan E. K."/>
            <person name="Rhodes N."/>
            <person name="Thang M."/>
            <person name="Chan C."/>
        </authorList>
    </citation>
    <scope>NUCLEOTIDE SEQUENCE</scope>
</reference>
<dbReference type="InterPro" id="IPR042099">
    <property type="entry name" value="ANL_N_sf"/>
</dbReference>
<proteinExistence type="predicted"/>
<dbReference type="GO" id="GO:0009239">
    <property type="term" value="P:enterobactin biosynthetic process"/>
    <property type="evidence" value="ECO:0007669"/>
    <property type="project" value="TreeGrafter"/>
</dbReference>
<evidence type="ECO:0000259" key="2">
    <source>
        <dbReference type="Pfam" id="PF00501"/>
    </source>
</evidence>
<dbReference type="GO" id="GO:0047527">
    <property type="term" value="F:2,3-dihydroxybenzoate-serine ligase activity"/>
    <property type="evidence" value="ECO:0007669"/>
    <property type="project" value="TreeGrafter"/>
</dbReference>
<dbReference type="Gene3D" id="3.40.50.12780">
    <property type="entry name" value="N-terminal domain of ligase-like"/>
    <property type="match status" value="1"/>
</dbReference>
<comment type="caution">
    <text evidence="3">The sequence shown here is derived from an EMBL/GenBank/DDBJ whole genome shotgun (WGS) entry which is preliminary data.</text>
</comment>
<dbReference type="EMBL" id="CAJNIZ010022692">
    <property type="protein sequence ID" value="CAE7463495.1"/>
    <property type="molecule type" value="Genomic_DNA"/>
</dbReference>
<dbReference type="Proteomes" id="UP000649617">
    <property type="component" value="Unassembled WGS sequence"/>
</dbReference>
<dbReference type="PANTHER" id="PTHR45527">
    <property type="entry name" value="NONRIBOSOMAL PEPTIDE SYNTHETASE"/>
    <property type="match status" value="1"/>
</dbReference>
<name>A0A812S467_SYMPI</name>
<keyword evidence="4" id="KW-1185">Reference proteome</keyword>
<dbReference type="InterPro" id="IPR045851">
    <property type="entry name" value="AMP-bd_C_sf"/>
</dbReference>
<feature type="domain" description="AMP-dependent synthetase/ligase" evidence="2">
    <location>
        <begin position="1"/>
        <end position="52"/>
    </location>
</feature>
<feature type="domain" description="AMP-dependent synthetase/ligase" evidence="2">
    <location>
        <begin position="124"/>
        <end position="216"/>
    </location>
</feature>
<accession>A0A812S467</accession>
<feature type="chain" id="PRO_5032896718" evidence="1">
    <location>
        <begin position="16"/>
        <end position="277"/>
    </location>
</feature>
<protein>
    <submittedName>
        <fullName evidence="3">BacC protein</fullName>
    </submittedName>
</protein>
<dbReference type="GO" id="GO:0043041">
    <property type="term" value="P:amino acid activation for nonribosomal peptide biosynthetic process"/>
    <property type="evidence" value="ECO:0007669"/>
    <property type="project" value="TreeGrafter"/>
</dbReference>
<dbReference type="Pfam" id="PF00501">
    <property type="entry name" value="AMP-binding"/>
    <property type="match status" value="2"/>
</dbReference>
<dbReference type="OrthoDB" id="446797at2759"/>
<sequence length="277" mass="30067">MVVALLGVLAAGAAYLPLEPTHPGARLRFLLDDSMARYLVTCWCARRRGLLPEDRLVRVTAMDGQLLNATPPDGQDMVGDVSGDLERPAYLMPLSTLRAALERQRVSWCDVEAFCSFLTNDSMLLFYDRAFPPSLVKPLNQAAKAGLWNAYGPTEATIWTTTHLVGPSRAVSSVPIGLPLANVVLQILEDQAAEHNFTNAAGELLVGGTGVAVGYHRRPELTAASFVPDSTGTVYRTGDLVRVLDQGAGLEFLGRLDQQVKFRGFRIELGEIEAARC</sequence>
<evidence type="ECO:0000313" key="4">
    <source>
        <dbReference type="Proteomes" id="UP000649617"/>
    </source>
</evidence>
<feature type="signal peptide" evidence="1">
    <location>
        <begin position="1"/>
        <end position="15"/>
    </location>
</feature>
<organism evidence="3 4">
    <name type="scientific">Symbiodinium pilosum</name>
    <name type="common">Dinoflagellate</name>
    <dbReference type="NCBI Taxonomy" id="2952"/>
    <lineage>
        <taxon>Eukaryota</taxon>
        <taxon>Sar</taxon>
        <taxon>Alveolata</taxon>
        <taxon>Dinophyceae</taxon>
        <taxon>Suessiales</taxon>
        <taxon>Symbiodiniaceae</taxon>
        <taxon>Symbiodinium</taxon>
    </lineage>
</organism>
<dbReference type="GO" id="GO:0005829">
    <property type="term" value="C:cytosol"/>
    <property type="evidence" value="ECO:0007669"/>
    <property type="project" value="TreeGrafter"/>
</dbReference>